<reference evidence="2 3" key="1">
    <citation type="submission" date="2019-01" db="EMBL/GenBank/DDBJ databases">
        <authorList>
            <person name="Ferrante I. M."/>
        </authorList>
    </citation>
    <scope>NUCLEOTIDE SEQUENCE [LARGE SCALE GENOMIC DNA]</scope>
    <source>
        <strain evidence="2 3">B856</strain>
    </source>
</reference>
<evidence type="ECO:0000313" key="2">
    <source>
        <dbReference type="EMBL" id="VEU42179.1"/>
    </source>
</evidence>
<proteinExistence type="predicted"/>
<keyword evidence="3" id="KW-1185">Reference proteome</keyword>
<feature type="transmembrane region" description="Helical" evidence="1">
    <location>
        <begin position="111"/>
        <end position="133"/>
    </location>
</feature>
<evidence type="ECO:0000313" key="3">
    <source>
        <dbReference type="Proteomes" id="UP000291116"/>
    </source>
</evidence>
<feature type="transmembrane region" description="Helical" evidence="1">
    <location>
        <begin position="51"/>
        <end position="74"/>
    </location>
</feature>
<dbReference type="AlphaFoldDB" id="A0A448ZJG2"/>
<sequence>MFRTSHFFYGFWLGLMIQSISLGSTAIIVIYWGAGDGESSDSIISNRKHGFFYFVLFILSRSWWLLFPAIFIAIDEGLMGGKGQGIMGKCFSRFNRSNAENVLSKPSQTEVFFGGIRFHIGIIFGCFVIWGAIDLYFGASLGVFVGLLASLLFCLSLCYGMVVIHDRFLSHDRAVAKNTTTTEAIAAVAAVIPQSPDQRKVVFV</sequence>
<keyword evidence="1" id="KW-0472">Membrane</keyword>
<protein>
    <submittedName>
        <fullName evidence="2">Uncharacterized protein</fullName>
    </submittedName>
</protein>
<name>A0A448ZJG2_9STRA</name>
<dbReference type="EMBL" id="CAACVS010000417">
    <property type="protein sequence ID" value="VEU42179.1"/>
    <property type="molecule type" value="Genomic_DNA"/>
</dbReference>
<feature type="transmembrane region" description="Helical" evidence="1">
    <location>
        <begin position="139"/>
        <end position="164"/>
    </location>
</feature>
<dbReference type="Proteomes" id="UP000291116">
    <property type="component" value="Unassembled WGS sequence"/>
</dbReference>
<organism evidence="2 3">
    <name type="scientific">Pseudo-nitzschia multistriata</name>
    <dbReference type="NCBI Taxonomy" id="183589"/>
    <lineage>
        <taxon>Eukaryota</taxon>
        <taxon>Sar</taxon>
        <taxon>Stramenopiles</taxon>
        <taxon>Ochrophyta</taxon>
        <taxon>Bacillariophyta</taxon>
        <taxon>Bacillariophyceae</taxon>
        <taxon>Bacillariophycidae</taxon>
        <taxon>Bacillariales</taxon>
        <taxon>Bacillariaceae</taxon>
        <taxon>Pseudo-nitzschia</taxon>
    </lineage>
</organism>
<accession>A0A448ZJG2</accession>
<evidence type="ECO:0000256" key="1">
    <source>
        <dbReference type="SAM" id="Phobius"/>
    </source>
</evidence>
<keyword evidence="1" id="KW-1133">Transmembrane helix</keyword>
<gene>
    <name evidence="2" type="ORF">PSNMU_V1.4_AUG-EV-PASAV3_0091380</name>
</gene>
<dbReference type="OrthoDB" id="54449at2759"/>
<feature type="transmembrane region" description="Helical" evidence="1">
    <location>
        <begin position="7"/>
        <end position="31"/>
    </location>
</feature>
<keyword evidence="1" id="KW-0812">Transmembrane</keyword>